<keyword evidence="2" id="KW-0472">Membrane</keyword>
<dbReference type="AlphaFoldDB" id="A0A8S9MA47"/>
<dbReference type="Proteomes" id="UP000712281">
    <property type="component" value="Unassembled WGS sequence"/>
</dbReference>
<sequence>MAIKRCEKRGSGGRPVRERPCRRRSSFPFDKIIRSCRSSSYSVSVCRSSDQSPTSVVLVRESRRGLRVGGGGVSIARVLALGDGGSHRSVAAGPLSPRQGSFLSSAVVGSSFRRVKAISALRRRLPSPSLLGFRFSVCFILFRSLVVVLSCFWSRRRRGRSPTERVRLHARLWAAAVNGGG</sequence>
<evidence type="ECO:0000313" key="4">
    <source>
        <dbReference type="Proteomes" id="UP000712281"/>
    </source>
</evidence>
<comment type="caution">
    <text evidence="3">The sequence shown here is derived from an EMBL/GenBank/DDBJ whole genome shotgun (WGS) entry which is preliminary data.</text>
</comment>
<feature type="compositionally biased region" description="Basic and acidic residues" evidence="1">
    <location>
        <begin position="1"/>
        <end position="19"/>
    </location>
</feature>
<evidence type="ECO:0000313" key="3">
    <source>
        <dbReference type="EMBL" id="KAF2616900.1"/>
    </source>
</evidence>
<evidence type="ECO:0000256" key="2">
    <source>
        <dbReference type="SAM" id="Phobius"/>
    </source>
</evidence>
<accession>A0A8S9MA47</accession>
<organism evidence="3 4">
    <name type="scientific">Brassica cretica</name>
    <name type="common">Mustard</name>
    <dbReference type="NCBI Taxonomy" id="69181"/>
    <lineage>
        <taxon>Eukaryota</taxon>
        <taxon>Viridiplantae</taxon>
        <taxon>Streptophyta</taxon>
        <taxon>Embryophyta</taxon>
        <taxon>Tracheophyta</taxon>
        <taxon>Spermatophyta</taxon>
        <taxon>Magnoliopsida</taxon>
        <taxon>eudicotyledons</taxon>
        <taxon>Gunneridae</taxon>
        <taxon>Pentapetalae</taxon>
        <taxon>rosids</taxon>
        <taxon>malvids</taxon>
        <taxon>Brassicales</taxon>
        <taxon>Brassicaceae</taxon>
        <taxon>Brassiceae</taxon>
        <taxon>Brassica</taxon>
    </lineage>
</organism>
<proteinExistence type="predicted"/>
<gene>
    <name evidence="3" type="ORF">F2Q68_00041915</name>
</gene>
<name>A0A8S9MA47_BRACR</name>
<feature type="transmembrane region" description="Helical" evidence="2">
    <location>
        <begin position="131"/>
        <end position="153"/>
    </location>
</feature>
<keyword evidence="2" id="KW-0812">Transmembrane</keyword>
<evidence type="ECO:0000256" key="1">
    <source>
        <dbReference type="SAM" id="MobiDB-lite"/>
    </source>
</evidence>
<dbReference type="EMBL" id="QGKW02000007">
    <property type="protein sequence ID" value="KAF2616900.1"/>
    <property type="molecule type" value="Genomic_DNA"/>
</dbReference>
<reference evidence="3" key="1">
    <citation type="submission" date="2019-12" db="EMBL/GenBank/DDBJ databases">
        <title>Genome sequencing and annotation of Brassica cretica.</title>
        <authorList>
            <person name="Studholme D.J."/>
            <person name="Sarris P.F."/>
        </authorList>
    </citation>
    <scope>NUCLEOTIDE SEQUENCE</scope>
    <source>
        <strain evidence="3">PFS-001/15</strain>
        <tissue evidence="3">Leaf</tissue>
    </source>
</reference>
<keyword evidence="2" id="KW-1133">Transmembrane helix</keyword>
<feature type="region of interest" description="Disordered" evidence="1">
    <location>
        <begin position="1"/>
        <end position="21"/>
    </location>
</feature>
<protein>
    <submittedName>
        <fullName evidence="3">Uncharacterized protein</fullName>
    </submittedName>
</protein>